<dbReference type="Gene3D" id="3.30.1120.90">
    <property type="entry name" value="Nucleosome assembly protein"/>
    <property type="match status" value="1"/>
</dbReference>
<proteinExistence type="inferred from homology"/>
<dbReference type="GO" id="GO:0006334">
    <property type="term" value="P:nucleosome assembly"/>
    <property type="evidence" value="ECO:0007669"/>
    <property type="project" value="InterPro"/>
</dbReference>
<dbReference type="AlphaFoldDB" id="K3WX70"/>
<sequence>MTGPPSPKRQRTEEPAAAPEVDEKVQKVLESVGKVEEELEKENEKQAQEILAIETKYNKAKRPAYVKRSKLFEEIPGFWKQALSNHPIVGHCIDENDDKILEHLKALDVTFVDDNGGFKIELTFNENPFFTSTSLWKQVKFSDDEGVDVTTQEIAWKTSDEAKEVSESSSFFEWFSSTEGDQDIAEIIKDDLWKNPVQFYLNDDDDEEEEEGEEGDDDEDEEGEGEDEE</sequence>
<dbReference type="Proteomes" id="UP000019132">
    <property type="component" value="Unassembled WGS sequence"/>
</dbReference>
<dbReference type="EnsemblProtists" id="PYU1_T009568">
    <property type="protein sequence ID" value="PYU1_T009568"/>
    <property type="gene ID" value="PYU1_G009550"/>
</dbReference>
<reference evidence="6" key="1">
    <citation type="journal article" date="2010" name="Genome Biol.">
        <title>Genome sequence of the necrotrophic plant pathogen Pythium ultimum reveals original pathogenicity mechanisms and effector repertoire.</title>
        <authorList>
            <person name="Levesque C.A."/>
            <person name="Brouwer H."/>
            <person name="Cano L."/>
            <person name="Hamilton J.P."/>
            <person name="Holt C."/>
            <person name="Huitema E."/>
            <person name="Raffaele S."/>
            <person name="Robideau G.P."/>
            <person name="Thines M."/>
            <person name="Win J."/>
            <person name="Zerillo M.M."/>
            <person name="Beakes G.W."/>
            <person name="Boore J.L."/>
            <person name="Busam D."/>
            <person name="Dumas B."/>
            <person name="Ferriera S."/>
            <person name="Fuerstenberg S.I."/>
            <person name="Gachon C.M."/>
            <person name="Gaulin E."/>
            <person name="Govers F."/>
            <person name="Grenville-Briggs L."/>
            <person name="Horner N."/>
            <person name="Hostetler J."/>
            <person name="Jiang R.H."/>
            <person name="Johnson J."/>
            <person name="Krajaejun T."/>
            <person name="Lin H."/>
            <person name="Meijer H.J."/>
            <person name="Moore B."/>
            <person name="Morris P."/>
            <person name="Phuntmart V."/>
            <person name="Puiu D."/>
            <person name="Shetty J."/>
            <person name="Stajich J.E."/>
            <person name="Tripathy S."/>
            <person name="Wawra S."/>
            <person name="van West P."/>
            <person name="Whitty B.R."/>
            <person name="Coutinho P.M."/>
            <person name="Henrissat B."/>
            <person name="Martin F."/>
            <person name="Thomas P.D."/>
            <person name="Tyler B.M."/>
            <person name="De Vries R.P."/>
            <person name="Kamoun S."/>
            <person name="Yandell M."/>
            <person name="Tisserat N."/>
            <person name="Buell C.R."/>
        </authorList>
    </citation>
    <scope>NUCLEOTIDE SEQUENCE</scope>
    <source>
        <strain evidence="6">DAOM:BR144</strain>
    </source>
</reference>
<organism evidence="5 6">
    <name type="scientific">Globisporangium ultimum (strain ATCC 200006 / CBS 805.95 / DAOM BR144)</name>
    <name type="common">Pythium ultimum</name>
    <dbReference type="NCBI Taxonomy" id="431595"/>
    <lineage>
        <taxon>Eukaryota</taxon>
        <taxon>Sar</taxon>
        <taxon>Stramenopiles</taxon>
        <taxon>Oomycota</taxon>
        <taxon>Peronosporomycetes</taxon>
        <taxon>Pythiales</taxon>
        <taxon>Pythiaceae</taxon>
        <taxon>Globisporangium</taxon>
    </lineage>
</organism>
<dbReference type="SUPFAM" id="SSF143113">
    <property type="entry name" value="NAP-like"/>
    <property type="match status" value="1"/>
</dbReference>
<feature type="coiled-coil region" evidence="3">
    <location>
        <begin position="25"/>
        <end position="56"/>
    </location>
</feature>
<dbReference type="PANTHER" id="PTHR11875">
    <property type="entry name" value="TESTIS-SPECIFIC Y-ENCODED PROTEIN"/>
    <property type="match status" value="1"/>
</dbReference>
<dbReference type="STRING" id="431595.K3WX70"/>
<feature type="region of interest" description="Disordered" evidence="4">
    <location>
        <begin position="1"/>
        <end position="24"/>
    </location>
</feature>
<accession>K3WX70</accession>
<evidence type="ECO:0000256" key="4">
    <source>
        <dbReference type="SAM" id="MobiDB-lite"/>
    </source>
</evidence>
<dbReference type="InterPro" id="IPR037231">
    <property type="entry name" value="NAP-like_sf"/>
</dbReference>
<dbReference type="InterPro" id="IPR002164">
    <property type="entry name" value="NAP_family"/>
</dbReference>
<feature type="compositionally biased region" description="Acidic residues" evidence="4">
    <location>
        <begin position="202"/>
        <end position="229"/>
    </location>
</feature>
<evidence type="ECO:0000256" key="3">
    <source>
        <dbReference type="SAM" id="Coils"/>
    </source>
</evidence>
<dbReference type="FunCoup" id="K3WX70">
    <property type="interactions" value="297"/>
</dbReference>
<dbReference type="eggNOG" id="KOG1508">
    <property type="taxonomic scope" value="Eukaryota"/>
</dbReference>
<dbReference type="InParanoid" id="K3WX70"/>
<reference evidence="5" key="3">
    <citation type="submission" date="2015-02" db="UniProtKB">
        <authorList>
            <consortium name="EnsemblProtists"/>
        </authorList>
    </citation>
    <scope>IDENTIFICATION</scope>
    <source>
        <strain evidence="5">DAOM BR144</strain>
    </source>
</reference>
<comment type="similarity">
    <text evidence="1 2">Belongs to the nucleosome assembly protein (NAP) family.</text>
</comment>
<evidence type="ECO:0000256" key="2">
    <source>
        <dbReference type="RuleBase" id="RU003876"/>
    </source>
</evidence>
<evidence type="ECO:0000256" key="1">
    <source>
        <dbReference type="ARBA" id="ARBA00009947"/>
    </source>
</evidence>
<name>K3WX70_GLOUD</name>
<reference evidence="6" key="2">
    <citation type="submission" date="2010-04" db="EMBL/GenBank/DDBJ databases">
        <authorList>
            <person name="Buell R."/>
            <person name="Hamilton J."/>
            <person name="Hostetler J."/>
        </authorList>
    </citation>
    <scope>NUCLEOTIDE SEQUENCE [LARGE SCALE GENOMIC DNA]</scope>
    <source>
        <strain evidence="6">DAOM:BR144</strain>
    </source>
</reference>
<feature type="region of interest" description="Disordered" evidence="4">
    <location>
        <begin position="198"/>
        <end position="229"/>
    </location>
</feature>
<evidence type="ECO:0000313" key="6">
    <source>
        <dbReference type="Proteomes" id="UP000019132"/>
    </source>
</evidence>
<dbReference type="VEuPathDB" id="FungiDB:PYU1_G009550"/>
<keyword evidence="3" id="KW-0175">Coiled coil</keyword>
<dbReference type="OMA" id="WPVALMN"/>
<dbReference type="Pfam" id="PF00956">
    <property type="entry name" value="NAP"/>
    <property type="match status" value="1"/>
</dbReference>
<dbReference type="EMBL" id="GL376622">
    <property type="status" value="NOT_ANNOTATED_CDS"/>
    <property type="molecule type" value="Genomic_DNA"/>
</dbReference>
<dbReference type="HOGENOM" id="CLU_051687_4_1_1"/>
<dbReference type="GO" id="GO:0005634">
    <property type="term" value="C:nucleus"/>
    <property type="evidence" value="ECO:0007669"/>
    <property type="project" value="InterPro"/>
</dbReference>
<protein>
    <submittedName>
        <fullName evidence="5">Uncharacterized protein</fullName>
    </submittedName>
</protein>
<evidence type="ECO:0000313" key="5">
    <source>
        <dbReference type="EnsemblProtists" id="PYU1_T009568"/>
    </source>
</evidence>
<dbReference type="Gene3D" id="1.20.5.1500">
    <property type="match status" value="1"/>
</dbReference>
<keyword evidence="6" id="KW-1185">Reference proteome</keyword>